<evidence type="ECO:0000256" key="1">
    <source>
        <dbReference type="ARBA" id="ARBA00022759"/>
    </source>
</evidence>
<keyword evidence="2" id="KW-0378">Hydrolase</keyword>
<dbReference type="Proteomes" id="UP000214618">
    <property type="component" value="Chromosome"/>
</dbReference>
<dbReference type="OrthoDB" id="9800940at2"/>
<accession>A0A223EMM1</accession>
<organism evidence="5 6">
    <name type="scientific">Peribacillus simplex NBRC 15720 = DSM 1321</name>
    <dbReference type="NCBI Taxonomy" id="1349754"/>
    <lineage>
        <taxon>Bacteria</taxon>
        <taxon>Bacillati</taxon>
        <taxon>Bacillota</taxon>
        <taxon>Bacilli</taxon>
        <taxon>Bacillales</taxon>
        <taxon>Bacillaceae</taxon>
        <taxon>Peribacillus</taxon>
    </lineage>
</organism>
<dbReference type="GO" id="GO:0042781">
    <property type="term" value="F:3'-tRNA processing endoribonuclease activity"/>
    <property type="evidence" value="ECO:0007669"/>
    <property type="project" value="TreeGrafter"/>
</dbReference>
<sequence length="337" mass="36573">MKKRIRNTSICFLLVVSIILSLSLFLPSFGQTAVQQADFKVTLLGTGSPLLSTSRSGPATLVEVGDEKLLFDAGRGTALQLYKANMLPGSVDKLFLTHLHSDHTIGIPDVWLTGSLPTGGKREQAFKIWGPKGTEKMMLHMNKAFKADLDARNDSGNGNVEGANITANDIKEGIVYNKKGIEVIAFKVDHKSIEPAFGYRVNYKGHSVVISGDTRYNENLIKFAKGADVVIHEVAAAKPDNESESIANILDLHTTPEEAGKVFSEIQPKLAVYSHIVLLGGLTEEKANLIERTKKTYKGTVIVGEDLLSIEIGEKVQVQQPGNEANYGGNKRPASAF</sequence>
<evidence type="ECO:0000313" key="5">
    <source>
        <dbReference type="EMBL" id="ASS96527.1"/>
    </source>
</evidence>
<dbReference type="SMART" id="SM00849">
    <property type="entry name" value="Lactamase_B"/>
    <property type="match status" value="1"/>
</dbReference>
<proteinExistence type="predicted"/>
<dbReference type="GeneID" id="56475649"/>
<feature type="domain" description="Metallo-beta-lactamase" evidence="4">
    <location>
        <begin position="56"/>
        <end position="266"/>
    </location>
</feature>
<dbReference type="EMBL" id="CP017704">
    <property type="protein sequence ID" value="ASS96527.1"/>
    <property type="molecule type" value="Genomic_DNA"/>
</dbReference>
<keyword evidence="3" id="KW-0862">Zinc</keyword>
<dbReference type="InterPro" id="IPR044094">
    <property type="entry name" value="AtsA-like_MBL-fold"/>
</dbReference>
<evidence type="ECO:0000256" key="3">
    <source>
        <dbReference type="ARBA" id="ARBA00022833"/>
    </source>
</evidence>
<dbReference type="Pfam" id="PF12706">
    <property type="entry name" value="Lactamase_B_2"/>
    <property type="match status" value="1"/>
</dbReference>
<dbReference type="InterPro" id="IPR036866">
    <property type="entry name" value="RibonucZ/Hydroxyglut_hydro"/>
</dbReference>
<dbReference type="Gene3D" id="3.60.15.10">
    <property type="entry name" value="Ribonuclease Z/Hydroxyacylglutathione hydrolase-like"/>
    <property type="match status" value="1"/>
</dbReference>
<dbReference type="CDD" id="cd07719">
    <property type="entry name" value="arylsulfatase_AtsA-like_MBL-fold"/>
    <property type="match status" value="1"/>
</dbReference>
<evidence type="ECO:0000313" key="6">
    <source>
        <dbReference type="Proteomes" id="UP000214618"/>
    </source>
</evidence>
<dbReference type="PANTHER" id="PTHR46018">
    <property type="entry name" value="ZINC PHOSPHODIESTERASE ELAC PROTEIN 1"/>
    <property type="match status" value="1"/>
</dbReference>
<evidence type="ECO:0000256" key="2">
    <source>
        <dbReference type="ARBA" id="ARBA00022801"/>
    </source>
</evidence>
<dbReference type="AlphaFoldDB" id="A0A223EMM1"/>
<dbReference type="PANTHER" id="PTHR46018:SF2">
    <property type="entry name" value="ZINC PHOSPHODIESTERASE ELAC PROTEIN 1"/>
    <property type="match status" value="1"/>
</dbReference>
<keyword evidence="1" id="KW-0540">Nuclease</keyword>
<dbReference type="SUPFAM" id="SSF56281">
    <property type="entry name" value="Metallo-hydrolase/oxidoreductase"/>
    <property type="match status" value="1"/>
</dbReference>
<protein>
    <recommendedName>
        <fullName evidence="4">Metallo-beta-lactamase domain-containing protein</fullName>
    </recommendedName>
</protein>
<evidence type="ECO:0000259" key="4">
    <source>
        <dbReference type="SMART" id="SM00849"/>
    </source>
</evidence>
<name>A0A223EMM1_9BACI</name>
<reference evidence="5 6" key="1">
    <citation type="submission" date="2016-10" db="EMBL/GenBank/DDBJ databases">
        <title>The whole genome sequencing and assembly of Bacillus simplex DSM 1321 strain.</title>
        <authorList>
            <person name="Park M.-K."/>
            <person name="Lee Y.-J."/>
            <person name="Yi H."/>
            <person name="Bahn Y.-S."/>
            <person name="Kim J.F."/>
            <person name="Lee D.-W."/>
        </authorList>
    </citation>
    <scope>NUCLEOTIDE SEQUENCE [LARGE SCALE GENOMIC DNA]</scope>
    <source>
        <strain evidence="5 6">DSM 1321</strain>
    </source>
</reference>
<keyword evidence="1" id="KW-0255">Endonuclease</keyword>
<dbReference type="RefSeq" id="WP_069981706.1">
    <property type="nucleotide sequence ID" value="NZ_BCVO01000008.1"/>
</dbReference>
<dbReference type="InterPro" id="IPR001279">
    <property type="entry name" value="Metallo-B-lactamas"/>
</dbReference>
<gene>
    <name evidence="5" type="ORF">BS1321_22990</name>
</gene>